<organism evidence="2 3">
    <name type="scientific">Acanthocheilonema viteae</name>
    <name type="common">Filarial nematode worm</name>
    <name type="synonym">Dipetalonema viteae</name>
    <dbReference type="NCBI Taxonomy" id="6277"/>
    <lineage>
        <taxon>Eukaryota</taxon>
        <taxon>Metazoa</taxon>
        <taxon>Ecdysozoa</taxon>
        <taxon>Nematoda</taxon>
        <taxon>Chromadorea</taxon>
        <taxon>Rhabditida</taxon>
        <taxon>Spirurina</taxon>
        <taxon>Spiruromorpha</taxon>
        <taxon>Filarioidea</taxon>
        <taxon>Onchocercidae</taxon>
        <taxon>Acanthocheilonema</taxon>
    </lineage>
</organism>
<proteinExistence type="predicted"/>
<sequence>VASMDCNRILLQLTDCSRLPILCLHNTPPNKLFGSREYKKSIDYSQRESKQSIKSDGRNSPRIGTTMETKNRTLSRANDYNSPYRKSTLQSGGKESAPLHSILKSSKSLVPNSPAAKVSFSKPMTNQSSSSMYCPTKSNLCTVQ</sequence>
<feature type="compositionally biased region" description="Polar residues" evidence="1">
    <location>
        <begin position="62"/>
        <end position="93"/>
    </location>
</feature>
<protein>
    <submittedName>
        <fullName evidence="2">Uncharacterized protein</fullName>
    </submittedName>
</protein>
<feature type="region of interest" description="Disordered" evidence="1">
    <location>
        <begin position="43"/>
        <end position="135"/>
    </location>
</feature>
<reference evidence="2 3" key="1">
    <citation type="submission" date="2018-08" db="EMBL/GenBank/DDBJ databases">
        <authorList>
            <person name="Laetsch R D."/>
            <person name="Stevens L."/>
            <person name="Kumar S."/>
            <person name="Blaxter L. M."/>
        </authorList>
    </citation>
    <scope>NUCLEOTIDE SEQUENCE [LARGE SCALE GENOMIC DNA]</scope>
</reference>
<gene>
    <name evidence="2" type="ORF">NAV_LOCUS9619</name>
</gene>
<evidence type="ECO:0000313" key="3">
    <source>
        <dbReference type="Proteomes" id="UP000276991"/>
    </source>
</evidence>
<accession>A0A498SSJ1</accession>
<dbReference type="STRING" id="6277.A0A498SSJ1"/>
<feature type="compositionally biased region" description="Polar residues" evidence="1">
    <location>
        <begin position="122"/>
        <end position="135"/>
    </location>
</feature>
<name>A0A498SSJ1_ACAVI</name>
<dbReference type="EMBL" id="UPTC01004179">
    <property type="protein sequence ID" value="VBB34828.1"/>
    <property type="molecule type" value="Genomic_DNA"/>
</dbReference>
<evidence type="ECO:0000313" key="2">
    <source>
        <dbReference type="EMBL" id="VBB34828.1"/>
    </source>
</evidence>
<feature type="compositionally biased region" description="Basic and acidic residues" evidence="1">
    <location>
        <begin position="43"/>
        <end position="59"/>
    </location>
</feature>
<evidence type="ECO:0000256" key="1">
    <source>
        <dbReference type="SAM" id="MobiDB-lite"/>
    </source>
</evidence>
<dbReference type="AlphaFoldDB" id="A0A498SSJ1"/>
<dbReference type="OrthoDB" id="5849151at2759"/>
<dbReference type="Proteomes" id="UP000276991">
    <property type="component" value="Unassembled WGS sequence"/>
</dbReference>
<feature type="non-terminal residue" evidence="2">
    <location>
        <position position="1"/>
    </location>
</feature>
<keyword evidence="3" id="KW-1185">Reference proteome</keyword>